<feature type="transmembrane region" description="Helical" evidence="2">
    <location>
        <begin position="87"/>
        <end position="108"/>
    </location>
</feature>
<proteinExistence type="predicted"/>
<feature type="compositionally biased region" description="Basic residues" evidence="1">
    <location>
        <begin position="1"/>
        <end position="11"/>
    </location>
</feature>
<evidence type="ECO:0000256" key="2">
    <source>
        <dbReference type="SAM" id="Phobius"/>
    </source>
</evidence>
<dbReference type="AlphaFoldDB" id="A0A9P3H867"/>
<feature type="transmembrane region" description="Helical" evidence="2">
    <location>
        <begin position="56"/>
        <end position="75"/>
    </location>
</feature>
<protein>
    <submittedName>
        <fullName evidence="3">Uncharacterized protein</fullName>
    </submittedName>
</protein>
<evidence type="ECO:0000313" key="4">
    <source>
        <dbReference type="Proteomes" id="UP000827284"/>
    </source>
</evidence>
<keyword evidence="4" id="KW-1185">Reference proteome</keyword>
<comment type="caution">
    <text evidence="3">The sequence shown here is derived from an EMBL/GenBank/DDBJ whole genome shotgun (WGS) entry which is preliminary data.</text>
</comment>
<keyword evidence="2" id="KW-1133">Transmembrane helix</keyword>
<dbReference type="OrthoDB" id="10417111at2759"/>
<sequence>MISRTPKTHKANKQDKKAKQARKEALSNPFEAFLKPSDKLLKLRDEAGGKDLPEPFLELFAAVLVVLIFFTWKLYKAIQSDHVGSQGVWSLLLFGTIAVLNIWSMMLVMVMAKRGGDIGLLRISDTEVLRFLALTGIFGTWAGIFLYGYRSKDRKFTSKAVIATFFNFLWIPIYLTYFVV</sequence>
<evidence type="ECO:0000313" key="3">
    <source>
        <dbReference type="EMBL" id="GJJ71880.1"/>
    </source>
</evidence>
<dbReference type="Proteomes" id="UP000827284">
    <property type="component" value="Unassembled WGS sequence"/>
</dbReference>
<reference evidence="3" key="1">
    <citation type="submission" date="2021-11" db="EMBL/GenBank/DDBJ databases">
        <authorList>
            <person name="Herlambang A."/>
            <person name="Guo Y."/>
            <person name="Takashima Y."/>
            <person name="Nishizawa T."/>
        </authorList>
    </citation>
    <scope>NUCLEOTIDE SEQUENCE</scope>
    <source>
        <strain evidence="3">E1425</strain>
    </source>
</reference>
<accession>A0A9P3H867</accession>
<keyword evidence="2" id="KW-0812">Transmembrane</keyword>
<keyword evidence="2" id="KW-0472">Membrane</keyword>
<gene>
    <name evidence="3" type="ORF">EMPS_04237</name>
</gene>
<dbReference type="EMBL" id="BQFW01000006">
    <property type="protein sequence ID" value="GJJ71880.1"/>
    <property type="molecule type" value="Genomic_DNA"/>
</dbReference>
<name>A0A9P3H867_9FUNG</name>
<feature type="region of interest" description="Disordered" evidence="1">
    <location>
        <begin position="1"/>
        <end position="25"/>
    </location>
</feature>
<organism evidence="3 4">
    <name type="scientific">Entomortierella parvispora</name>
    <dbReference type="NCBI Taxonomy" id="205924"/>
    <lineage>
        <taxon>Eukaryota</taxon>
        <taxon>Fungi</taxon>
        <taxon>Fungi incertae sedis</taxon>
        <taxon>Mucoromycota</taxon>
        <taxon>Mortierellomycotina</taxon>
        <taxon>Mortierellomycetes</taxon>
        <taxon>Mortierellales</taxon>
        <taxon>Mortierellaceae</taxon>
        <taxon>Entomortierella</taxon>
    </lineage>
</organism>
<reference evidence="3" key="2">
    <citation type="journal article" date="2022" name="Microbiol. Resour. Announc.">
        <title>Whole-Genome Sequence of Entomortierella parvispora E1425, a Mucoromycotan Fungus Associated with Burkholderiaceae-Related Endosymbiotic Bacteria.</title>
        <authorList>
            <person name="Herlambang A."/>
            <person name="Guo Y."/>
            <person name="Takashima Y."/>
            <person name="Narisawa K."/>
            <person name="Ohta H."/>
            <person name="Nishizawa T."/>
        </authorList>
    </citation>
    <scope>NUCLEOTIDE SEQUENCE</scope>
    <source>
        <strain evidence="3">E1425</strain>
    </source>
</reference>
<feature type="transmembrane region" description="Helical" evidence="2">
    <location>
        <begin position="160"/>
        <end position="179"/>
    </location>
</feature>
<feature type="compositionally biased region" description="Basic and acidic residues" evidence="1">
    <location>
        <begin position="12"/>
        <end position="25"/>
    </location>
</feature>
<evidence type="ECO:0000256" key="1">
    <source>
        <dbReference type="SAM" id="MobiDB-lite"/>
    </source>
</evidence>
<feature type="transmembrane region" description="Helical" evidence="2">
    <location>
        <begin position="128"/>
        <end position="148"/>
    </location>
</feature>